<dbReference type="EMBL" id="JAUQSY010000018">
    <property type="protein sequence ID" value="MDO7877231.1"/>
    <property type="molecule type" value="Genomic_DNA"/>
</dbReference>
<evidence type="ECO:0000313" key="1">
    <source>
        <dbReference type="EMBL" id="MDO7877231.1"/>
    </source>
</evidence>
<sequence>MDAPDTATLNSAEQVGIDLVPFQDLIDSFEPLKEAHEQRGDYVTAIREKAGLQGTDTAPNATGKDSARELMARSADALSQRAVPYALVKGNLELKQKLSLSYADVRYGEADEDVLAVRALVKTVRALPEDVRTKYWLTKELIDAPEAAAKDFEKADVDKTAAHGSTRLATLELPALFTGLRGQLTIMKQLTASLATQKDKRWKSLAKAFADANKRRKVLPKQQRDTSKPRIIQRFEVRLADGQPARLLRKVYGAAYTFTVENRSGHDLRLWLAQADGSPTTPQTCPAGQVTVLTRADMGPETATYLMGQFVGGGGEAGVLVRKVGE</sequence>
<comment type="caution">
    <text evidence="1">The sequence shown here is derived from an EMBL/GenBank/DDBJ whole genome shotgun (WGS) entry which is preliminary data.</text>
</comment>
<evidence type="ECO:0000313" key="2">
    <source>
        <dbReference type="Proteomes" id="UP001176429"/>
    </source>
</evidence>
<proteinExistence type="predicted"/>
<dbReference type="Proteomes" id="UP001176429">
    <property type="component" value="Unassembled WGS sequence"/>
</dbReference>
<accession>A0ABT9BG49</accession>
<name>A0ABT9BG49_9BACT</name>
<dbReference type="RefSeq" id="WP_305008661.1">
    <property type="nucleotide sequence ID" value="NZ_JAUQSY010000018.1"/>
</dbReference>
<protein>
    <submittedName>
        <fullName evidence="1">Uncharacterized protein</fullName>
    </submittedName>
</protein>
<gene>
    <name evidence="1" type="ORF">Q5H93_20970</name>
</gene>
<organism evidence="1 2">
    <name type="scientific">Hymenobacter aranciens</name>
    <dbReference type="NCBI Taxonomy" id="3063996"/>
    <lineage>
        <taxon>Bacteria</taxon>
        <taxon>Pseudomonadati</taxon>
        <taxon>Bacteroidota</taxon>
        <taxon>Cytophagia</taxon>
        <taxon>Cytophagales</taxon>
        <taxon>Hymenobacteraceae</taxon>
        <taxon>Hymenobacter</taxon>
    </lineage>
</organism>
<reference evidence="1" key="1">
    <citation type="submission" date="2023-07" db="EMBL/GenBank/DDBJ databases">
        <authorList>
            <person name="Kim M.K."/>
        </authorList>
    </citation>
    <scope>NUCLEOTIDE SEQUENCE</scope>
    <source>
        <strain evidence="1">ASUV-10-1</strain>
    </source>
</reference>
<keyword evidence="2" id="KW-1185">Reference proteome</keyword>